<proteinExistence type="predicted"/>
<dbReference type="GO" id="GO:0016791">
    <property type="term" value="F:phosphatase activity"/>
    <property type="evidence" value="ECO:0007669"/>
    <property type="project" value="UniProtKB-ARBA"/>
</dbReference>
<dbReference type="InterPro" id="IPR023198">
    <property type="entry name" value="PGP-like_dom2"/>
</dbReference>
<dbReference type="Proteomes" id="UP000325780">
    <property type="component" value="Unassembled WGS sequence"/>
</dbReference>
<dbReference type="EMBL" id="ML742024">
    <property type="protein sequence ID" value="KAE8155120.1"/>
    <property type="molecule type" value="Genomic_DNA"/>
</dbReference>
<keyword evidence="2" id="KW-1185">Reference proteome</keyword>
<dbReference type="InterPro" id="IPR036412">
    <property type="entry name" value="HAD-like_sf"/>
</dbReference>
<evidence type="ECO:0000313" key="2">
    <source>
        <dbReference type="Proteomes" id="UP000325780"/>
    </source>
</evidence>
<reference evidence="1 2" key="1">
    <citation type="submission" date="2019-04" db="EMBL/GenBank/DDBJ databases">
        <title>Friends and foes A comparative genomics study of 23 Aspergillus species from section Flavi.</title>
        <authorList>
            <consortium name="DOE Joint Genome Institute"/>
            <person name="Kjaerbolling I."/>
            <person name="Vesth T."/>
            <person name="Frisvad J.C."/>
            <person name="Nybo J.L."/>
            <person name="Theobald S."/>
            <person name="Kildgaard S."/>
            <person name="Isbrandt T."/>
            <person name="Kuo A."/>
            <person name="Sato A."/>
            <person name="Lyhne E.K."/>
            <person name="Kogle M.E."/>
            <person name="Wiebenga A."/>
            <person name="Kun R.S."/>
            <person name="Lubbers R.J."/>
            <person name="Makela M.R."/>
            <person name="Barry K."/>
            <person name="Chovatia M."/>
            <person name="Clum A."/>
            <person name="Daum C."/>
            <person name="Haridas S."/>
            <person name="He G."/>
            <person name="LaButti K."/>
            <person name="Lipzen A."/>
            <person name="Mondo S."/>
            <person name="Riley R."/>
            <person name="Salamov A."/>
            <person name="Simmons B.A."/>
            <person name="Magnuson J.K."/>
            <person name="Henrissat B."/>
            <person name="Mortensen U.H."/>
            <person name="Larsen T.O."/>
            <person name="Devries R.P."/>
            <person name="Grigoriev I.V."/>
            <person name="Machida M."/>
            <person name="Baker S.E."/>
            <person name="Andersen M.R."/>
        </authorList>
    </citation>
    <scope>NUCLEOTIDE SEQUENCE [LARGE SCALE GENOMIC DNA]</scope>
    <source>
        <strain evidence="1 2">IBT 18842</strain>
    </source>
</reference>
<dbReference type="SUPFAM" id="SSF56784">
    <property type="entry name" value="HAD-like"/>
    <property type="match status" value="1"/>
</dbReference>
<sequence length="481" mass="53844">MSDIGTRKITTLLVDLGGVFAHANLGQVTLVGPKSTVSHQRLTTTATWKAFESGQINEEECCQQLGDQHGILPSDIAASMREQRKAVVLDPNMISTLRAIKQATLGRVKIILASNISKPDYNALVERWGSIFWSLFDQVIASFAVGACKPSRLFYRRLLQETRATPQETVFVDDQRDNILAAASLGLHTILFMGVSDLSLTLTNVFGDTIQRGMDYMRRNAGQHHSTVDDATVVKENYSQLLILDLIQDMTLVEIRRPPRLWNFFFDGAMFTTEIYPDDVDTTALALATMSYDSNLAHSILDDMLQNVDEEGLVQLYFDSTRPRVDAVICVNVLTLFYLNGRGYQLPNMLSWIQDILIHRAYLHGTRYYSTAEWFLYYTARLLHRSQDPGLQEVLEGPLRVRVKERIGTGGDALCIAMRICTCNLLGVINRLDTETLTRLQYEDGGWEPSALYDFPGVGKSVGNRGLTTAFAVKALQSVPE</sequence>
<name>A0A5N6U956_ASPAV</name>
<dbReference type="InterPro" id="IPR023214">
    <property type="entry name" value="HAD_sf"/>
</dbReference>
<dbReference type="OrthoDB" id="2012566at2759"/>
<accession>A0A5N6U956</accession>
<dbReference type="AlphaFoldDB" id="A0A5N6U956"/>
<dbReference type="PANTHER" id="PTHR43611:SF3">
    <property type="entry name" value="FLAVIN MONONUCLEOTIDE HYDROLASE 1, CHLOROPLATIC"/>
    <property type="match status" value="1"/>
</dbReference>
<dbReference type="PANTHER" id="PTHR43611">
    <property type="entry name" value="ALPHA-D-GLUCOSE 1-PHOSPHATE PHOSPHATASE"/>
    <property type="match status" value="1"/>
</dbReference>
<protein>
    <submittedName>
        <fullName evidence="1">HAD-like protein</fullName>
    </submittedName>
</protein>
<dbReference type="Gene3D" id="3.40.50.1000">
    <property type="entry name" value="HAD superfamily/HAD-like"/>
    <property type="match status" value="1"/>
</dbReference>
<gene>
    <name evidence="1" type="ORF">BDV25DRAFT_169296</name>
</gene>
<organism evidence="1 2">
    <name type="scientific">Aspergillus avenaceus</name>
    <dbReference type="NCBI Taxonomy" id="36643"/>
    <lineage>
        <taxon>Eukaryota</taxon>
        <taxon>Fungi</taxon>
        <taxon>Dikarya</taxon>
        <taxon>Ascomycota</taxon>
        <taxon>Pezizomycotina</taxon>
        <taxon>Eurotiomycetes</taxon>
        <taxon>Eurotiomycetidae</taxon>
        <taxon>Eurotiales</taxon>
        <taxon>Aspergillaceae</taxon>
        <taxon>Aspergillus</taxon>
        <taxon>Aspergillus subgen. Circumdati</taxon>
    </lineage>
</organism>
<dbReference type="InterPro" id="IPR006439">
    <property type="entry name" value="HAD-SF_hydro_IA"/>
</dbReference>
<evidence type="ECO:0000313" key="1">
    <source>
        <dbReference type="EMBL" id="KAE8155120.1"/>
    </source>
</evidence>
<dbReference type="Gene3D" id="1.10.150.240">
    <property type="entry name" value="Putative phosphatase, domain 2"/>
    <property type="match status" value="1"/>
</dbReference>
<dbReference type="NCBIfam" id="TIGR01509">
    <property type="entry name" value="HAD-SF-IA-v3"/>
    <property type="match status" value="1"/>
</dbReference>
<dbReference type="Pfam" id="PF00702">
    <property type="entry name" value="Hydrolase"/>
    <property type="match status" value="1"/>
</dbReference>